<proteinExistence type="predicted"/>
<reference evidence="2 3" key="1">
    <citation type="submission" date="2019-12" db="EMBL/GenBank/DDBJ databases">
        <authorList>
            <person name="Floudas D."/>
            <person name="Bentzer J."/>
            <person name="Ahren D."/>
            <person name="Johansson T."/>
            <person name="Persson P."/>
            <person name="Tunlid A."/>
        </authorList>
    </citation>
    <scope>NUCLEOTIDE SEQUENCE [LARGE SCALE GENOMIC DNA]</scope>
    <source>
        <strain evidence="2 3">CBS 102.39</strain>
    </source>
</reference>
<feature type="compositionally biased region" description="Acidic residues" evidence="1">
    <location>
        <begin position="149"/>
        <end position="163"/>
    </location>
</feature>
<gene>
    <name evidence="2" type="ORF">D9613_007474</name>
</gene>
<dbReference type="GO" id="GO:0062064">
    <property type="term" value="F:box C/D methylation guide snoRNP complex binding"/>
    <property type="evidence" value="ECO:0007669"/>
    <property type="project" value="TreeGrafter"/>
</dbReference>
<dbReference type="EMBL" id="JAACJL010000045">
    <property type="protein sequence ID" value="KAF4614090.1"/>
    <property type="molecule type" value="Genomic_DNA"/>
</dbReference>
<keyword evidence="3" id="KW-1185">Reference proteome</keyword>
<comment type="caution">
    <text evidence="2">The sequence shown here is derived from an EMBL/GenBank/DDBJ whole genome shotgun (WGS) entry which is preliminary data.</text>
</comment>
<feature type="region of interest" description="Disordered" evidence="1">
    <location>
        <begin position="124"/>
        <end position="205"/>
    </location>
</feature>
<dbReference type="PANTHER" id="PTHR28674:SF1">
    <property type="entry name" value="NOP PROTEIN CHAPERONE 1"/>
    <property type="match status" value="1"/>
</dbReference>
<evidence type="ECO:0000256" key="1">
    <source>
        <dbReference type="SAM" id="MobiDB-lite"/>
    </source>
</evidence>
<dbReference type="Proteomes" id="UP000521872">
    <property type="component" value="Unassembled WGS sequence"/>
</dbReference>
<evidence type="ECO:0000313" key="2">
    <source>
        <dbReference type="EMBL" id="KAF4614090.1"/>
    </source>
</evidence>
<dbReference type="InterPro" id="IPR027921">
    <property type="entry name" value="NOPCHAP1"/>
</dbReference>
<dbReference type="AlphaFoldDB" id="A0A8H4QMW7"/>
<dbReference type="GO" id="GO:0000492">
    <property type="term" value="P:box C/D snoRNP assembly"/>
    <property type="evidence" value="ECO:0007669"/>
    <property type="project" value="InterPro"/>
</dbReference>
<accession>A0A8H4QMW7</accession>
<sequence length="205" mass="22852">MDEDIEPSMKPAVRLDVEDEDARQARLQSFFEKLNSSSDTRFLDRTAEMNPQFPLGERRTFPIEPPTELLSRVQAFLPQLEASNAILMQRAQQDPKSVDIEHISEGMDRHIEMNLGLGVFEDRSQRPAGQQDEDSEMSTSSSSESSDSDKDDDNDDADDDSGDSDASSEIITSFVPSRPIKPLPRRASGKPAAPKIVVLDEKENV</sequence>
<dbReference type="Pfam" id="PF15370">
    <property type="entry name" value="NOPCHAP1"/>
    <property type="match status" value="1"/>
</dbReference>
<protein>
    <submittedName>
        <fullName evidence="2">Uncharacterized protein</fullName>
    </submittedName>
</protein>
<organism evidence="2 3">
    <name type="scientific">Agrocybe pediades</name>
    <dbReference type="NCBI Taxonomy" id="84607"/>
    <lineage>
        <taxon>Eukaryota</taxon>
        <taxon>Fungi</taxon>
        <taxon>Dikarya</taxon>
        <taxon>Basidiomycota</taxon>
        <taxon>Agaricomycotina</taxon>
        <taxon>Agaricomycetes</taxon>
        <taxon>Agaricomycetidae</taxon>
        <taxon>Agaricales</taxon>
        <taxon>Agaricineae</taxon>
        <taxon>Strophariaceae</taxon>
        <taxon>Agrocybe</taxon>
    </lineage>
</organism>
<dbReference type="PANTHER" id="PTHR28674">
    <property type="entry name" value="SIMILAR TO DNA SEGMENT, CHR 10, WAYNE STATE UNIVERSITY 102,-EXPRESSED"/>
    <property type="match status" value="1"/>
</dbReference>
<evidence type="ECO:0000313" key="3">
    <source>
        <dbReference type="Proteomes" id="UP000521872"/>
    </source>
</evidence>
<name>A0A8H4QMW7_9AGAR</name>